<dbReference type="RefSeq" id="WP_007716599.1">
    <property type="nucleotide sequence ID" value="NZ_JAWRJJ010000170.1"/>
</dbReference>
<keyword evidence="1" id="KW-0812">Transmembrane</keyword>
<dbReference type="Proteomes" id="UP000283880">
    <property type="component" value="Unassembled WGS sequence"/>
</dbReference>
<evidence type="ECO:0000313" key="2">
    <source>
        <dbReference type="EMBL" id="RGX26286.1"/>
    </source>
</evidence>
<proteinExistence type="predicted"/>
<comment type="caution">
    <text evidence="2">The sequence shown here is derived from an EMBL/GenBank/DDBJ whole genome shotgun (WGS) entry which is preliminary data.</text>
</comment>
<organism evidence="2 3">
    <name type="scientific">Enterocloster asparagiformis</name>
    <dbReference type="NCBI Taxonomy" id="333367"/>
    <lineage>
        <taxon>Bacteria</taxon>
        <taxon>Bacillati</taxon>
        <taxon>Bacillota</taxon>
        <taxon>Clostridia</taxon>
        <taxon>Lachnospirales</taxon>
        <taxon>Lachnospiraceae</taxon>
        <taxon>Enterocloster</taxon>
    </lineage>
</organism>
<keyword evidence="1" id="KW-1133">Transmembrane helix</keyword>
<protein>
    <recommendedName>
        <fullName evidence="4">DUF4829 domain-containing protein</fullName>
    </recommendedName>
</protein>
<name>A0A413FB32_9FIRM</name>
<accession>A0A413FB32</accession>
<dbReference type="EMBL" id="QSBM01000016">
    <property type="protein sequence ID" value="RGX26286.1"/>
    <property type="molecule type" value="Genomic_DNA"/>
</dbReference>
<keyword evidence="1" id="KW-0472">Membrane</keyword>
<feature type="transmembrane region" description="Helical" evidence="1">
    <location>
        <begin position="39"/>
        <end position="58"/>
    </location>
</feature>
<dbReference type="AlphaFoldDB" id="A0A413FB32"/>
<sequence>MNAGHILDALEMIDDQYILEARDRNSLTSVKKSRSMRRALILAAVITALLSLCGFAAYKFGWFDPWLQEPSASPTETVQSAIESQIHKDYTIGVRVRKIRIDKDETARVAAMYTGSELAAERGWTDEYLAGHFVVVWAEYDVEYDHTKTFLDDGYTQQYFYLTQDVETGQWTIIDNTSPNTGAAAPDA</sequence>
<evidence type="ECO:0008006" key="4">
    <source>
        <dbReference type="Google" id="ProtNLM"/>
    </source>
</evidence>
<evidence type="ECO:0000256" key="1">
    <source>
        <dbReference type="SAM" id="Phobius"/>
    </source>
</evidence>
<dbReference type="OrthoDB" id="2082355at2"/>
<gene>
    <name evidence="2" type="ORF">DWV29_19420</name>
</gene>
<reference evidence="2 3" key="1">
    <citation type="submission" date="2018-08" db="EMBL/GenBank/DDBJ databases">
        <title>A genome reference for cultivated species of the human gut microbiota.</title>
        <authorList>
            <person name="Zou Y."/>
            <person name="Xue W."/>
            <person name="Luo G."/>
        </authorList>
    </citation>
    <scope>NUCLEOTIDE SEQUENCE [LARGE SCALE GENOMIC DNA]</scope>
    <source>
        <strain evidence="2 3">AF04-15</strain>
    </source>
</reference>
<evidence type="ECO:0000313" key="3">
    <source>
        <dbReference type="Proteomes" id="UP000283880"/>
    </source>
</evidence>